<gene>
    <name evidence="3" type="ORF">CINF_1666</name>
</gene>
<dbReference type="InterPro" id="IPR035093">
    <property type="entry name" value="RelE/ParE_toxin_dom_sf"/>
</dbReference>
<feature type="active site" description="Proton donor" evidence="2">
    <location>
        <position position="84"/>
    </location>
</feature>
<evidence type="ECO:0000256" key="2">
    <source>
        <dbReference type="PIRSR" id="PIRSR006156-1"/>
    </source>
</evidence>
<name>A0A7H9CMV2_9BACT</name>
<dbReference type="Pfam" id="PF15738">
    <property type="entry name" value="YafQ_toxin"/>
    <property type="match status" value="1"/>
</dbReference>
<reference evidence="3 4" key="1">
    <citation type="submission" date="2020-02" db="EMBL/GenBank/DDBJ databases">
        <title>Complete genome sequence of the novel Campylobacter species Candidatus Campylobacter infans.</title>
        <authorList>
            <person name="Duim B."/>
            <person name="Zomer A."/>
            <person name="van der Graaf L."/>
            <person name="Wagenaar J."/>
        </authorList>
    </citation>
    <scope>NUCLEOTIDE SEQUENCE [LARGE SCALE GENOMIC DNA]</scope>
    <source>
        <strain evidence="3 4">19S00001</strain>
    </source>
</reference>
<dbReference type="GO" id="GO:0004521">
    <property type="term" value="F:RNA endonuclease activity"/>
    <property type="evidence" value="ECO:0007669"/>
    <property type="project" value="TreeGrafter"/>
</dbReference>
<organism evidence="3 4">
    <name type="scientific">Candidatus Campylobacter infans</name>
    <dbReference type="NCBI Taxonomy" id="2561898"/>
    <lineage>
        <taxon>Bacteria</taxon>
        <taxon>Pseudomonadati</taxon>
        <taxon>Campylobacterota</taxon>
        <taxon>Epsilonproteobacteria</taxon>
        <taxon>Campylobacterales</taxon>
        <taxon>Campylobacteraceae</taxon>
        <taxon>Campylobacter</taxon>
    </lineage>
</organism>
<evidence type="ECO:0000313" key="4">
    <source>
        <dbReference type="Proteomes" id="UP000509414"/>
    </source>
</evidence>
<accession>A0A7H9CMV2</accession>
<dbReference type="PANTHER" id="PTHR40588:SF1">
    <property type="entry name" value="MRNA INTERFERASE TOXIN YAFQ"/>
    <property type="match status" value="1"/>
</dbReference>
<dbReference type="GO" id="GO:0006402">
    <property type="term" value="P:mRNA catabolic process"/>
    <property type="evidence" value="ECO:0007669"/>
    <property type="project" value="TreeGrafter"/>
</dbReference>
<proteinExistence type="predicted"/>
<dbReference type="SUPFAM" id="SSF143011">
    <property type="entry name" value="RelE-like"/>
    <property type="match status" value="1"/>
</dbReference>
<dbReference type="PANTHER" id="PTHR40588">
    <property type="entry name" value="MRNA INTERFERASE TOXIN YAFQ"/>
    <property type="match status" value="1"/>
</dbReference>
<dbReference type="InterPro" id="IPR004386">
    <property type="entry name" value="Toxin_YafQ-like"/>
</dbReference>
<sequence length="91" mass="11087">MREIEARSSYKQDYKLVKKQGWDLDKIDDVLTELQTADVLSDERKEHQLQGNMRFYRECHVFGDLVIIYQRDETTLTLYRIGRHQELFKKY</sequence>
<dbReference type="Gene3D" id="3.30.2310.20">
    <property type="entry name" value="RelE-like"/>
    <property type="match status" value="1"/>
</dbReference>
<evidence type="ECO:0000256" key="1">
    <source>
        <dbReference type="ARBA" id="ARBA00022649"/>
    </source>
</evidence>
<dbReference type="AlphaFoldDB" id="A0A7H9CMV2"/>
<dbReference type="NCBIfam" id="TIGR02385">
    <property type="entry name" value="RelE_StbE"/>
    <property type="match status" value="1"/>
</dbReference>
<protein>
    <submittedName>
        <fullName evidence="3">Toxin-antitoxin system, toxin component, YafQ family</fullName>
    </submittedName>
</protein>
<dbReference type="KEGG" id="cinf:CINF_1666"/>
<keyword evidence="4" id="KW-1185">Reference proteome</keyword>
<evidence type="ECO:0000313" key="3">
    <source>
        <dbReference type="EMBL" id="QLI06139.1"/>
    </source>
</evidence>
<dbReference type="PIRSF" id="PIRSF006156">
    <property type="entry name" value="YafQ"/>
    <property type="match status" value="1"/>
</dbReference>
<dbReference type="InterPro" id="IPR007712">
    <property type="entry name" value="RelE/ParE_toxin"/>
</dbReference>
<keyword evidence="1" id="KW-1277">Toxin-antitoxin system</keyword>
<dbReference type="Proteomes" id="UP000509414">
    <property type="component" value="Chromosome"/>
</dbReference>
<dbReference type="GO" id="GO:0006415">
    <property type="term" value="P:translational termination"/>
    <property type="evidence" value="ECO:0007669"/>
    <property type="project" value="TreeGrafter"/>
</dbReference>
<dbReference type="RefSeq" id="WP_179975216.1">
    <property type="nucleotide sequence ID" value="NZ_CP049075.1"/>
</dbReference>
<dbReference type="EMBL" id="CP049075">
    <property type="protein sequence ID" value="QLI06139.1"/>
    <property type="molecule type" value="Genomic_DNA"/>
</dbReference>